<dbReference type="InterPro" id="IPR029058">
    <property type="entry name" value="AB_hydrolase_fold"/>
</dbReference>
<dbReference type="SUPFAM" id="SSF53474">
    <property type="entry name" value="alpha/beta-Hydrolases"/>
    <property type="match status" value="1"/>
</dbReference>
<dbReference type="Pfam" id="PF12697">
    <property type="entry name" value="Abhydrolase_6"/>
    <property type="match status" value="1"/>
</dbReference>
<dbReference type="Proteomes" id="UP001500002">
    <property type="component" value="Unassembled WGS sequence"/>
</dbReference>
<evidence type="ECO:0000313" key="3">
    <source>
        <dbReference type="Proteomes" id="UP001500002"/>
    </source>
</evidence>
<dbReference type="EMBL" id="BAAANJ010000002">
    <property type="protein sequence ID" value="GAA1802079.1"/>
    <property type="molecule type" value="Genomic_DNA"/>
</dbReference>
<feature type="domain" description="AB hydrolase-1" evidence="1">
    <location>
        <begin position="89"/>
        <end position="322"/>
    </location>
</feature>
<evidence type="ECO:0000313" key="2">
    <source>
        <dbReference type="EMBL" id="GAA1802079.1"/>
    </source>
</evidence>
<gene>
    <name evidence="2" type="ORF">GCM10009749_07700</name>
</gene>
<accession>A0ABP4Y2V6</accession>
<organism evidence="2 3">
    <name type="scientific">Agromyces neolithicus</name>
    <dbReference type="NCBI Taxonomy" id="269420"/>
    <lineage>
        <taxon>Bacteria</taxon>
        <taxon>Bacillati</taxon>
        <taxon>Actinomycetota</taxon>
        <taxon>Actinomycetes</taxon>
        <taxon>Micrococcales</taxon>
        <taxon>Microbacteriaceae</taxon>
        <taxon>Agromyces</taxon>
    </lineage>
</organism>
<name>A0ABP4Y2V6_9MICO</name>
<dbReference type="InterPro" id="IPR000073">
    <property type="entry name" value="AB_hydrolase_1"/>
</dbReference>
<sequence>MRPERRYGEVVAAFDGVLGAFRRRPETPEPARSVESIDRTALGDAHALDDAVPDIYWRQLPPATERTWFDAPSGRLAHIALGSVDDPRVVLVPGATGSKEDFVLMLPLLAAAGFRVESYDLAGQYESADAGPWNLDPPHTRYDERLFLDDLLAVLDAGDGPAHVLGYSFAGTLAELALLERPDRFASITLLSAPPEPGQAFRSIKRIGPLSAVTPPRVGAGLMLWGIRNNLNKVPPGRIAFVRERFALTRRESVDDIIGLMMRTPDVRADLAAAPVPKLVAVGEHDLWPTELHRRFARRIGARFVVYPTGHSPCETAPHQLVRDMLALFAEADGAR</sequence>
<comment type="caution">
    <text evidence="2">The sequence shown here is derived from an EMBL/GenBank/DDBJ whole genome shotgun (WGS) entry which is preliminary data.</text>
</comment>
<dbReference type="InterPro" id="IPR050471">
    <property type="entry name" value="AB_hydrolase"/>
</dbReference>
<protein>
    <recommendedName>
        <fullName evidence="1">AB hydrolase-1 domain-containing protein</fullName>
    </recommendedName>
</protein>
<evidence type="ECO:0000259" key="1">
    <source>
        <dbReference type="Pfam" id="PF12697"/>
    </source>
</evidence>
<reference evidence="3" key="1">
    <citation type="journal article" date="2019" name="Int. J. Syst. Evol. Microbiol.">
        <title>The Global Catalogue of Microorganisms (GCM) 10K type strain sequencing project: providing services to taxonomists for standard genome sequencing and annotation.</title>
        <authorList>
            <consortium name="The Broad Institute Genomics Platform"/>
            <consortium name="The Broad Institute Genome Sequencing Center for Infectious Disease"/>
            <person name="Wu L."/>
            <person name="Ma J."/>
        </authorList>
    </citation>
    <scope>NUCLEOTIDE SEQUENCE [LARGE SCALE GENOMIC DNA]</scope>
    <source>
        <strain evidence="3">JCM 14322</strain>
    </source>
</reference>
<dbReference type="PANTHER" id="PTHR43433">
    <property type="entry name" value="HYDROLASE, ALPHA/BETA FOLD FAMILY PROTEIN"/>
    <property type="match status" value="1"/>
</dbReference>
<dbReference type="PANTHER" id="PTHR43433:SF5">
    <property type="entry name" value="AB HYDROLASE-1 DOMAIN-CONTAINING PROTEIN"/>
    <property type="match status" value="1"/>
</dbReference>
<keyword evidence="3" id="KW-1185">Reference proteome</keyword>
<dbReference type="Gene3D" id="3.40.50.1820">
    <property type="entry name" value="alpha/beta hydrolase"/>
    <property type="match status" value="1"/>
</dbReference>
<proteinExistence type="predicted"/>